<dbReference type="SUPFAM" id="SSF55729">
    <property type="entry name" value="Acyl-CoA N-acyltransferases (Nat)"/>
    <property type="match status" value="1"/>
</dbReference>
<evidence type="ECO:0000259" key="1">
    <source>
        <dbReference type="PROSITE" id="PS51186"/>
    </source>
</evidence>
<dbReference type="GO" id="GO:0016747">
    <property type="term" value="F:acyltransferase activity, transferring groups other than amino-acyl groups"/>
    <property type="evidence" value="ECO:0007669"/>
    <property type="project" value="InterPro"/>
</dbReference>
<dbReference type="InterPro" id="IPR016181">
    <property type="entry name" value="Acyl_CoA_acyltransferase"/>
</dbReference>
<organism evidence="2 3">
    <name type="scientific">Neocallimastix californiae</name>
    <dbReference type="NCBI Taxonomy" id="1754190"/>
    <lineage>
        <taxon>Eukaryota</taxon>
        <taxon>Fungi</taxon>
        <taxon>Fungi incertae sedis</taxon>
        <taxon>Chytridiomycota</taxon>
        <taxon>Chytridiomycota incertae sedis</taxon>
        <taxon>Neocallimastigomycetes</taxon>
        <taxon>Neocallimastigales</taxon>
        <taxon>Neocallimastigaceae</taxon>
        <taxon>Neocallimastix</taxon>
    </lineage>
</organism>
<accession>A0A1Y2AJJ2</accession>
<dbReference type="Proteomes" id="UP000193920">
    <property type="component" value="Unassembled WGS sequence"/>
</dbReference>
<gene>
    <name evidence="2" type="ORF">LY90DRAFT_675762</name>
</gene>
<feature type="domain" description="N-acetyltransferase" evidence="1">
    <location>
        <begin position="12"/>
        <end position="159"/>
    </location>
</feature>
<comment type="caution">
    <text evidence="2">The sequence shown here is derived from an EMBL/GenBank/DDBJ whole genome shotgun (WGS) entry which is preliminary data.</text>
</comment>
<dbReference type="AlphaFoldDB" id="A0A1Y2AJJ2"/>
<dbReference type="Gene3D" id="3.40.630.30">
    <property type="match status" value="1"/>
</dbReference>
<keyword evidence="3" id="KW-1185">Reference proteome</keyword>
<dbReference type="EMBL" id="MCOG01000243">
    <property type="protein sequence ID" value="ORY22721.1"/>
    <property type="molecule type" value="Genomic_DNA"/>
</dbReference>
<keyword evidence="2" id="KW-0808">Transferase</keyword>
<evidence type="ECO:0000313" key="3">
    <source>
        <dbReference type="Proteomes" id="UP000193920"/>
    </source>
</evidence>
<name>A0A1Y2AJJ2_9FUNG</name>
<dbReference type="InterPro" id="IPR000182">
    <property type="entry name" value="GNAT_dom"/>
</dbReference>
<dbReference type="Pfam" id="PF13673">
    <property type="entry name" value="Acetyltransf_10"/>
    <property type="match status" value="1"/>
</dbReference>
<proteinExistence type="predicted"/>
<dbReference type="PROSITE" id="PS51186">
    <property type="entry name" value="GNAT"/>
    <property type="match status" value="1"/>
</dbReference>
<protein>
    <submittedName>
        <fullName evidence="2">N-acetyltransferase GCN5</fullName>
    </submittedName>
</protein>
<sequence length="163" mass="19322">MNFVELFLNQEEKIREMSTMASTIVKEHFDPIIGAAQNDYMIKKFQTVESIKEQLEHGYRYFFVIKEDKCIGFLAFYPRNNAMYLSKFYLYKNERGKGYSHNMLDFVVEESKKLGLHAIELNVNKNNSACYAYDKLGFKVIRTEKNDIGSGFYMDDYVYCYEF</sequence>
<evidence type="ECO:0000313" key="2">
    <source>
        <dbReference type="EMBL" id="ORY22721.1"/>
    </source>
</evidence>
<reference evidence="2 3" key="1">
    <citation type="submission" date="2016-08" db="EMBL/GenBank/DDBJ databases">
        <title>A Parts List for Fungal Cellulosomes Revealed by Comparative Genomics.</title>
        <authorList>
            <consortium name="DOE Joint Genome Institute"/>
            <person name="Haitjema C.H."/>
            <person name="Gilmore S.P."/>
            <person name="Henske J.K."/>
            <person name="Solomon K.V."/>
            <person name="De Groot R."/>
            <person name="Kuo A."/>
            <person name="Mondo S.J."/>
            <person name="Salamov A.A."/>
            <person name="Labutti K."/>
            <person name="Zhao Z."/>
            <person name="Chiniquy J."/>
            <person name="Barry K."/>
            <person name="Brewer H.M."/>
            <person name="Purvine S.O."/>
            <person name="Wright A.T."/>
            <person name="Boxma B."/>
            <person name="Van Alen T."/>
            <person name="Hackstein J.H."/>
            <person name="Baker S.E."/>
            <person name="Grigoriev I.V."/>
            <person name="O'Malley M.A."/>
        </authorList>
    </citation>
    <scope>NUCLEOTIDE SEQUENCE [LARGE SCALE GENOMIC DNA]</scope>
    <source>
        <strain evidence="2 3">G1</strain>
    </source>
</reference>
<dbReference type="OrthoDB" id="47374at2759"/>